<evidence type="ECO:0000313" key="3">
    <source>
        <dbReference type="Proteomes" id="UP000272025"/>
    </source>
</evidence>
<dbReference type="Proteomes" id="UP000272025">
    <property type="component" value="Unassembled WGS sequence"/>
</dbReference>
<evidence type="ECO:0000313" key="2">
    <source>
        <dbReference type="EMBL" id="ROT38101.1"/>
    </source>
</evidence>
<evidence type="ECO:0000256" key="1">
    <source>
        <dbReference type="SAM" id="MobiDB-lite"/>
    </source>
</evidence>
<dbReference type="AlphaFoldDB" id="A0A3N2PUD9"/>
<proteinExistence type="predicted"/>
<accession>A0A3N2PUD9</accession>
<keyword evidence="3" id="KW-1185">Reference proteome</keyword>
<dbReference type="EMBL" id="ML119056">
    <property type="protein sequence ID" value="ROT38101.1"/>
    <property type="molecule type" value="Genomic_DNA"/>
</dbReference>
<name>A0A3N2PUD9_SODAK</name>
<feature type="region of interest" description="Disordered" evidence="1">
    <location>
        <begin position="42"/>
        <end position="61"/>
    </location>
</feature>
<organism evidence="2 3">
    <name type="scientific">Sodiomyces alkalinus (strain CBS 110278 / VKM F-3762 / F11)</name>
    <name type="common">Alkaliphilic filamentous fungus</name>
    <dbReference type="NCBI Taxonomy" id="1314773"/>
    <lineage>
        <taxon>Eukaryota</taxon>
        <taxon>Fungi</taxon>
        <taxon>Dikarya</taxon>
        <taxon>Ascomycota</taxon>
        <taxon>Pezizomycotina</taxon>
        <taxon>Sordariomycetes</taxon>
        <taxon>Hypocreomycetidae</taxon>
        <taxon>Glomerellales</taxon>
        <taxon>Plectosphaerellaceae</taxon>
        <taxon>Sodiomyces</taxon>
    </lineage>
</organism>
<dbReference type="GeneID" id="39582740"/>
<reference evidence="2 3" key="1">
    <citation type="journal article" date="2018" name="Mol. Ecol.">
        <title>The obligate alkalophilic soda-lake fungus Sodiomyces alkalinus has shifted to a protein diet.</title>
        <authorList>
            <person name="Grum-Grzhimaylo A.A."/>
            <person name="Falkoski D.L."/>
            <person name="van den Heuvel J."/>
            <person name="Valero-Jimenez C.A."/>
            <person name="Min B."/>
            <person name="Choi I.G."/>
            <person name="Lipzen A."/>
            <person name="Daum C.G."/>
            <person name="Aanen D.K."/>
            <person name="Tsang A."/>
            <person name="Henrissat B."/>
            <person name="Bilanenko E.N."/>
            <person name="de Vries R.P."/>
            <person name="van Kan J.A.L."/>
            <person name="Grigoriev I.V."/>
            <person name="Debets A.J.M."/>
        </authorList>
    </citation>
    <scope>NUCLEOTIDE SEQUENCE [LARGE SCALE GENOMIC DNA]</scope>
    <source>
        <strain evidence="2 3">F11</strain>
    </source>
</reference>
<sequence length="166" mass="18454">MTLLPIPESSSSSFWAVLTPSAKTQRHAKTDACVVLESLNTTSKSKHSTQGRGYDDGAESRRHRWSLEIPEEMPAKEQVPPPLELDGRLSTEHIQRTYTQHRLILRHQALMESGGESATKIIERSRTREPIVSQVPRSQHNLGTESMPPETDSTISVILCISSLSA</sequence>
<gene>
    <name evidence="2" type="ORF">SODALDRAFT_360434</name>
</gene>
<protein>
    <submittedName>
        <fullName evidence="2">Uncharacterized protein</fullName>
    </submittedName>
</protein>
<dbReference type="RefSeq" id="XP_028465907.1">
    <property type="nucleotide sequence ID" value="XM_028614262.1"/>
</dbReference>